<evidence type="ECO:0000313" key="3">
    <source>
        <dbReference type="Proteomes" id="UP000598971"/>
    </source>
</evidence>
<proteinExistence type="predicted"/>
<sequence>MKKLLLGAIIGGLILFVWQTLSNTALNLHGSALQYTAKQDSILDYLSTQLPSGRYILPTVAPGATMDDMAKLEEKAMDKPWAIISLQNAYHPDMVMSMVRTLLVDVMVVGMLCWVLLQIPNRNKTNIFIITISTGLLVFLNGLYTQYIWYQEPGINGHLIDALASWGLCGFWLSSWLSKS</sequence>
<evidence type="ECO:0000256" key="1">
    <source>
        <dbReference type="SAM" id="Phobius"/>
    </source>
</evidence>
<feature type="transmembrane region" description="Helical" evidence="1">
    <location>
        <begin position="129"/>
        <end position="149"/>
    </location>
</feature>
<keyword evidence="3" id="KW-1185">Reference proteome</keyword>
<dbReference type="RefSeq" id="WP_171606581.1">
    <property type="nucleotide sequence ID" value="NZ_WHPF01000003.1"/>
</dbReference>
<gene>
    <name evidence="2" type="ORF">GD597_04205</name>
</gene>
<accession>A0A8J8FDJ2</accession>
<protein>
    <submittedName>
        <fullName evidence="2">Uncharacterized protein</fullName>
    </submittedName>
</protein>
<dbReference type="EMBL" id="WHPF01000003">
    <property type="protein sequence ID" value="NNV54653.1"/>
    <property type="molecule type" value="Genomic_DNA"/>
</dbReference>
<keyword evidence="1" id="KW-1133">Transmembrane helix</keyword>
<organism evidence="2 3">
    <name type="scientific">Limnovirga soli</name>
    <dbReference type="NCBI Taxonomy" id="2656915"/>
    <lineage>
        <taxon>Bacteria</taxon>
        <taxon>Pseudomonadati</taxon>
        <taxon>Bacteroidota</taxon>
        <taxon>Chitinophagia</taxon>
        <taxon>Chitinophagales</taxon>
        <taxon>Chitinophagaceae</taxon>
        <taxon>Limnovirga</taxon>
    </lineage>
</organism>
<comment type="caution">
    <text evidence="2">The sequence shown here is derived from an EMBL/GenBank/DDBJ whole genome shotgun (WGS) entry which is preliminary data.</text>
</comment>
<feature type="transmembrane region" description="Helical" evidence="1">
    <location>
        <begin position="98"/>
        <end position="117"/>
    </location>
</feature>
<evidence type="ECO:0000313" key="2">
    <source>
        <dbReference type="EMBL" id="NNV54653.1"/>
    </source>
</evidence>
<reference evidence="2" key="1">
    <citation type="submission" date="2019-10" db="EMBL/GenBank/DDBJ databases">
        <title>Draft genome sequence of Panacibacter sp. KCS-6.</title>
        <authorList>
            <person name="Yim K.J."/>
        </authorList>
    </citation>
    <scope>NUCLEOTIDE SEQUENCE</scope>
    <source>
        <strain evidence="2">KCS-6</strain>
    </source>
</reference>
<keyword evidence="1" id="KW-0472">Membrane</keyword>
<keyword evidence="1" id="KW-0812">Transmembrane</keyword>
<name>A0A8J8FDJ2_9BACT</name>
<dbReference type="AlphaFoldDB" id="A0A8J8FDJ2"/>
<dbReference type="Proteomes" id="UP000598971">
    <property type="component" value="Unassembled WGS sequence"/>
</dbReference>
<feature type="transmembrane region" description="Helical" evidence="1">
    <location>
        <begin position="155"/>
        <end position="177"/>
    </location>
</feature>